<organism evidence="3 4">
    <name type="scientific">Isoalcanivorax pacificus W11-5</name>
    <dbReference type="NCBI Taxonomy" id="391936"/>
    <lineage>
        <taxon>Bacteria</taxon>
        <taxon>Pseudomonadati</taxon>
        <taxon>Pseudomonadota</taxon>
        <taxon>Gammaproteobacteria</taxon>
        <taxon>Oceanospirillales</taxon>
        <taxon>Alcanivoracaceae</taxon>
        <taxon>Isoalcanivorax</taxon>
    </lineage>
</organism>
<evidence type="ECO:0000313" key="4">
    <source>
        <dbReference type="Proteomes" id="UP000006764"/>
    </source>
</evidence>
<protein>
    <submittedName>
        <fullName evidence="3">Uncharacterized protein</fullName>
    </submittedName>
</protein>
<dbReference type="AlphaFoldDB" id="A0A0B4XJQ0"/>
<keyword evidence="2" id="KW-0472">Membrane</keyword>
<dbReference type="HOGENOM" id="CLU_2217427_0_0_6"/>
<keyword evidence="1" id="KW-0175">Coiled coil</keyword>
<dbReference type="KEGG" id="apac:S7S_10335"/>
<dbReference type="EMBL" id="CP004387">
    <property type="protein sequence ID" value="AJD48479.1"/>
    <property type="molecule type" value="Genomic_DNA"/>
</dbReference>
<evidence type="ECO:0000256" key="2">
    <source>
        <dbReference type="SAM" id="Phobius"/>
    </source>
</evidence>
<name>A0A0B4XJQ0_9GAMM</name>
<keyword evidence="2" id="KW-0812">Transmembrane</keyword>
<evidence type="ECO:0000313" key="3">
    <source>
        <dbReference type="EMBL" id="AJD48479.1"/>
    </source>
</evidence>
<proteinExistence type="predicted"/>
<sequence>MNWLMVAVTAVMSSMCTLLAVALWMNLHVRPRVAQDLETLLREQAEQAADLMAAKVEEAVRRGIVDGVTSLPTREVLQGTTRNIARTSVEIVEDRLGQLFGRRRPKE</sequence>
<dbReference type="OrthoDB" id="6077704at2"/>
<dbReference type="Proteomes" id="UP000006764">
    <property type="component" value="Chromosome"/>
</dbReference>
<gene>
    <name evidence="3" type="ORF">S7S_10335</name>
</gene>
<feature type="coiled-coil region" evidence="1">
    <location>
        <begin position="34"/>
        <end position="62"/>
    </location>
</feature>
<evidence type="ECO:0000256" key="1">
    <source>
        <dbReference type="SAM" id="Coils"/>
    </source>
</evidence>
<dbReference type="RefSeq" id="WP_008735192.1">
    <property type="nucleotide sequence ID" value="NZ_CP004387.1"/>
</dbReference>
<accession>A0A0B4XJQ0</accession>
<keyword evidence="4" id="KW-1185">Reference proteome</keyword>
<keyword evidence="2" id="KW-1133">Transmembrane helix</keyword>
<feature type="transmembrane region" description="Helical" evidence="2">
    <location>
        <begin position="6"/>
        <end position="27"/>
    </location>
</feature>
<reference evidence="3 4" key="1">
    <citation type="journal article" date="2012" name="J. Bacteriol.">
        <title>Genome sequence of an alkane-degrading bacterium, Alcanivorax pacificus type strain W11-5, isolated from deep sea sediment.</title>
        <authorList>
            <person name="Lai Q."/>
            <person name="Shao Z."/>
        </authorList>
    </citation>
    <scope>NUCLEOTIDE SEQUENCE [LARGE SCALE GENOMIC DNA]</scope>
    <source>
        <strain evidence="3 4">W11-5</strain>
    </source>
</reference>